<dbReference type="PANTHER" id="PTHR21143:SF121">
    <property type="entry name" value="GUSTATORY AND ODORANT RECEPTOR 21A"/>
    <property type="match status" value="1"/>
</dbReference>
<evidence type="ECO:0000256" key="1">
    <source>
        <dbReference type="ARBA" id="ARBA00004651"/>
    </source>
</evidence>
<keyword evidence="4 8" id="KW-1133">Transmembrane helix</keyword>
<keyword evidence="10" id="KW-1185">Reference proteome</keyword>
<feature type="transmembrane region" description="Helical" evidence="8">
    <location>
        <begin position="317"/>
        <end position="339"/>
    </location>
</feature>
<evidence type="ECO:0000256" key="5">
    <source>
        <dbReference type="ARBA" id="ARBA00023136"/>
    </source>
</evidence>
<feature type="transmembrane region" description="Helical" evidence="8">
    <location>
        <begin position="394"/>
        <end position="416"/>
    </location>
</feature>
<feature type="transmembrane region" description="Helical" evidence="8">
    <location>
        <begin position="181"/>
        <end position="203"/>
    </location>
</feature>
<evidence type="ECO:0000256" key="3">
    <source>
        <dbReference type="ARBA" id="ARBA00022692"/>
    </source>
</evidence>
<evidence type="ECO:0000313" key="10">
    <source>
        <dbReference type="Proteomes" id="UP001159042"/>
    </source>
</evidence>
<dbReference type="GO" id="GO:0005886">
    <property type="term" value="C:plasma membrane"/>
    <property type="evidence" value="ECO:0007669"/>
    <property type="project" value="UniProtKB-SubCell"/>
</dbReference>
<organism evidence="9 10">
    <name type="scientific">Exocentrus adspersus</name>
    <dbReference type="NCBI Taxonomy" id="1586481"/>
    <lineage>
        <taxon>Eukaryota</taxon>
        <taxon>Metazoa</taxon>
        <taxon>Ecdysozoa</taxon>
        <taxon>Arthropoda</taxon>
        <taxon>Hexapoda</taxon>
        <taxon>Insecta</taxon>
        <taxon>Pterygota</taxon>
        <taxon>Neoptera</taxon>
        <taxon>Endopterygota</taxon>
        <taxon>Coleoptera</taxon>
        <taxon>Polyphaga</taxon>
        <taxon>Cucujiformia</taxon>
        <taxon>Chrysomeloidea</taxon>
        <taxon>Cerambycidae</taxon>
        <taxon>Lamiinae</taxon>
        <taxon>Acanthocinini</taxon>
        <taxon>Exocentrus</taxon>
    </lineage>
</organism>
<comment type="caution">
    <text evidence="9">The sequence shown here is derived from an EMBL/GenBank/DDBJ whole genome shotgun (WGS) entry which is preliminary data.</text>
</comment>
<proteinExistence type="inferred from homology"/>
<protein>
    <recommendedName>
        <fullName evidence="8">Gustatory receptor</fullName>
    </recommendedName>
</protein>
<evidence type="ECO:0000256" key="8">
    <source>
        <dbReference type="RuleBase" id="RU363108"/>
    </source>
</evidence>
<evidence type="ECO:0000256" key="2">
    <source>
        <dbReference type="ARBA" id="ARBA00022475"/>
    </source>
</evidence>
<feature type="transmembrane region" description="Helical" evidence="8">
    <location>
        <begin position="285"/>
        <end position="305"/>
    </location>
</feature>
<gene>
    <name evidence="9" type="ORF">NQ315_015546</name>
</gene>
<dbReference type="InterPro" id="IPR013604">
    <property type="entry name" value="7TM_chemorcpt"/>
</dbReference>
<comment type="similarity">
    <text evidence="8">Belongs to the insect chemoreceptor superfamily. Gustatory receptor (GR) family.</text>
</comment>
<accession>A0AAV8VAP0</accession>
<dbReference type="GO" id="GO:0050909">
    <property type="term" value="P:sensory perception of taste"/>
    <property type="evidence" value="ECO:0007669"/>
    <property type="project" value="InterPro"/>
</dbReference>
<feature type="transmembrane region" description="Helical" evidence="8">
    <location>
        <begin position="124"/>
        <end position="145"/>
    </location>
</feature>
<dbReference type="GO" id="GO:0030425">
    <property type="term" value="C:dendrite"/>
    <property type="evidence" value="ECO:0007669"/>
    <property type="project" value="TreeGrafter"/>
</dbReference>
<dbReference type="GO" id="GO:0007165">
    <property type="term" value="P:signal transduction"/>
    <property type="evidence" value="ECO:0007669"/>
    <property type="project" value="UniProtKB-KW"/>
</dbReference>
<keyword evidence="6 8" id="KW-0675">Receptor</keyword>
<name>A0AAV8VAP0_9CUCU</name>
<reference evidence="9 10" key="1">
    <citation type="journal article" date="2023" name="Insect Mol. Biol.">
        <title>Genome sequencing provides insights into the evolution of gene families encoding plant cell wall-degrading enzymes in longhorned beetles.</title>
        <authorList>
            <person name="Shin N.R."/>
            <person name="Okamura Y."/>
            <person name="Kirsch R."/>
            <person name="Pauchet Y."/>
        </authorList>
    </citation>
    <scope>NUCLEOTIDE SEQUENCE [LARGE SCALE GENOMIC DNA]</scope>
    <source>
        <strain evidence="9">EAD_L_NR</strain>
    </source>
</reference>
<keyword evidence="5 8" id="KW-0472">Membrane</keyword>
<dbReference type="GO" id="GO:0030424">
    <property type="term" value="C:axon"/>
    <property type="evidence" value="ECO:0007669"/>
    <property type="project" value="TreeGrafter"/>
</dbReference>
<keyword evidence="7 8" id="KW-0807">Transducer</keyword>
<keyword evidence="2 8" id="KW-1003">Cell membrane</keyword>
<evidence type="ECO:0000256" key="4">
    <source>
        <dbReference type="ARBA" id="ARBA00022989"/>
    </source>
</evidence>
<feature type="transmembrane region" description="Helical" evidence="8">
    <location>
        <begin position="90"/>
        <end position="108"/>
    </location>
</feature>
<dbReference type="GO" id="GO:0004984">
    <property type="term" value="F:olfactory receptor activity"/>
    <property type="evidence" value="ECO:0007669"/>
    <property type="project" value="TreeGrafter"/>
</dbReference>
<sequence>MHGFEPINHEARHRRYQDRDVYMKGTEVIQVTGTPATEKVGDPNPEILHQYDNFYHTTKSLLVLFQIMGVMPIERETGKTTYRWSSATNVWAYILYIIETIFVSIIFKERLNLVLLPGKRFDEYIYAIIFLSILIPHFLLPVAAWTNGDEVAKFKNMWTKFQYKYYTIIGTPVIFRNLTCISYSLCVLSWIMGIVIMLAQFYLQPDMLLWHTFGYYHILAMLNCLCSLWFINCTAKGRVAGWLAENLHNALQSADAGVKLAEYRDLWVDLSHMMQQLGKAYSGMYSMYCILILLTTIVASYGCLTEILDHGLSFKEAGLFLISFYCMSLLYIICNQAHYASSKMGPEFRERLLNVNLAAVDSRTRQEVNMFLTAIDKNPPIMNLNGYANINRKLIASTVTSMATYLVMLMQFRLTLMRNAAIAARRAAAASPNATSSFGNATGS</sequence>
<evidence type="ECO:0000256" key="7">
    <source>
        <dbReference type="ARBA" id="ARBA00023224"/>
    </source>
</evidence>
<comment type="subcellular location">
    <subcellularLocation>
        <location evidence="1 8">Cell membrane</location>
        <topology evidence="1 8">Multi-pass membrane protein</topology>
    </subcellularLocation>
</comment>
<keyword evidence="3 8" id="KW-0812">Transmembrane</keyword>
<comment type="function">
    <text evidence="8">Gustatory receptor which mediates acceptance or avoidance behavior, depending on its substrates.</text>
</comment>
<dbReference type="Proteomes" id="UP001159042">
    <property type="component" value="Unassembled WGS sequence"/>
</dbReference>
<feature type="transmembrane region" description="Helical" evidence="8">
    <location>
        <begin position="215"/>
        <end position="232"/>
    </location>
</feature>
<evidence type="ECO:0000256" key="6">
    <source>
        <dbReference type="ARBA" id="ARBA00023170"/>
    </source>
</evidence>
<dbReference type="EMBL" id="JANEYG010000223">
    <property type="protein sequence ID" value="KAJ8911032.1"/>
    <property type="molecule type" value="Genomic_DNA"/>
</dbReference>
<dbReference type="GO" id="GO:0043025">
    <property type="term" value="C:neuronal cell body"/>
    <property type="evidence" value="ECO:0007669"/>
    <property type="project" value="TreeGrafter"/>
</dbReference>
<dbReference type="Pfam" id="PF08395">
    <property type="entry name" value="7tm_7"/>
    <property type="match status" value="1"/>
</dbReference>
<dbReference type="AlphaFoldDB" id="A0AAV8VAP0"/>
<dbReference type="PANTHER" id="PTHR21143">
    <property type="entry name" value="INVERTEBRATE GUSTATORY RECEPTOR"/>
    <property type="match status" value="1"/>
</dbReference>
<evidence type="ECO:0000313" key="9">
    <source>
        <dbReference type="EMBL" id="KAJ8911032.1"/>
    </source>
</evidence>